<comment type="caution">
    <text evidence="1">The sequence shown here is derived from an EMBL/GenBank/DDBJ whole genome shotgun (WGS) entry which is preliminary data.</text>
</comment>
<dbReference type="RefSeq" id="WP_023574947.1">
    <property type="nucleotide sequence ID" value="NZ_AVCS01000029.1"/>
</dbReference>
<dbReference type="AlphaFoldDB" id="V6S0G7"/>
<reference evidence="1 2" key="2">
    <citation type="journal article" date="2015" name="Stand. Genomic Sci.">
        <title>High quality draft genomic sequence of Flavobacterium enshiense DK69(T) and comparison among Flavobacterium genomes.</title>
        <authorList>
            <person name="Zeng Z."/>
            <person name="Chen C."/>
            <person name="Du H."/>
            <person name="Wang G."/>
            <person name="Li M."/>
        </authorList>
    </citation>
    <scope>NUCLEOTIDE SEQUENCE [LARGE SCALE GENOMIC DNA]</scope>
    <source>
        <strain evidence="1 2">DK69</strain>
    </source>
</reference>
<gene>
    <name evidence="1" type="ORF">Q767_15805</name>
</gene>
<dbReference type="OrthoDB" id="1373641at2"/>
<evidence type="ECO:0000313" key="2">
    <source>
        <dbReference type="Proteomes" id="UP000030149"/>
    </source>
</evidence>
<dbReference type="EMBL" id="JRLZ01000036">
    <property type="protein sequence ID" value="KGO92016.1"/>
    <property type="molecule type" value="Genomic_DNA"/>
</dbReference>
<proteinExistence type="predicted"/>
<sequence>MKKILKCIIPILIITTLLSFKYGQNSVKIYGQLKPKKSETNIYGLKIFAKTNNTILAETFTDNFGKFKLTLIPEPTGKIDFFCTGIKNDTIFLKRIVNIKTDSLKLTFSLPIEYKLNSNGKIICPICKKANKVLKLFYLNTNPVSATGIKTTDKGKLITENAILKQEEYIPIELSRYSCERDKIKF</sequence>
<dbReference type="PATRIC" id="fig|1107311.3.peg.2959"/>
<keyword evidence="2" id="KW-1185">Reference proteome</keyword>
<accession>V6S0G7</accession>
<evidence type="ECO:0000313" key="1">
    <source>
        <dbReference type="EMBL" id="KGO92016.1"/>
    </source>
</evidence>
<reference evidence="2" key="1">
    <citation type="submission" date="2013-09" db="EMBL/GenBank/DDBJ databases">
        <authorList>
            <person name="Zeng Z."/>
            <person name="Chen C."/>
        </authorList>
    </citation>
    <scope>NUCLEOTIDE SEQUENCE [LARGE SCALE GENOMIC DNA]</scope>
    <source>
        <strain evidence="2">DK69</strain>
    </source>
</reference>
<dbReference type="Proteomes" id="UP000030149">
    <property type="component" value="Unassembled WGS sequence"/>
</dbReference>
<protein>
    <submittedName>
        <fullName evidence="1">Uncharacterized protein</fullName>
    </submittedName>
</protein>
<name>V6S0G7_9FLAO</name>
<dbReference type="eggNOG" id="ENOG5030ZAN">
    <property type="taxonomic scope" value="Bacteria"/>
</dbReference>
<organism evidence="1 2">
    <name type="scientific">Flavobacterium enshiense DK69</name>
    <dbReference type="NCBI Taxonomy" id="1107311"/>
    <lineage>
        <taxon>Bacteria</taxon>
        <taxon>Pseudomonadati</taxon>
        <taxon>Bacteroidota</taxon>
        <taxon>Flavobacteriia</taxon>
        <taxon>Flavobacteriales</taxon>
        <taxon>Flavobacteriaceae</taxon>
        <taxon>Flavobacterium</taxon>
    </lineage>
</organism>